<comment type="caution">
    <text evidence="3">The sequence shown here is derived from an EMBL/GenBank/DDBJ whole genome shotgun (WGS) entry which is preliminary data.</text>
</comment>
<feature type="compositionally biased region" description="Polar residues" evidence="2">
    <location>
        <begin position="375"/>
        <end position="384"/>
    </location>
</feature>
<proteinExistence type="inferred from homology"/>
<dbReference type="GO" id="GO:0045145">
    <property type="term" value="F:single-stranded DNA 5'-3' DNA exonuclease activity"/>
    <property type="evidence" value="ECO:0007669"/>
    <property type="project" value="InterPro"/>
</dbReference>
<reference evidence="3 4" key="1">
    <citation type="submission" date="2024-01" db="EMBL/GenBank/DDBJ databases">
        <title>Genome assemblies of Stephania.</title>
        <authorList>
            <person name="Yang L."/>
        </authorList>
    </citation>
    <scope>NUCLEOTIDE SEQUENCE [LARGE SCALE GENOMIC DNA]</scope>
    <source>
        <strain evidence="3">JXDWG</strain>
        <tissue evidence="3">Leaf</tissue>
    </source>
</reference>
<dbReference type="InterPro" id="IPR011604">
    <property type="entry name" value="PDDEXK-like_dom_sf"/>
</dbReference>
<dbReference type="GO" id="GO:0036297">
    <property type="term" value="P:interstrand cross-link repair"/>
    <property type="evidence" value="ECO:0007669"/>
    <property type="project" value="TreeGrafter"/>
</dbReference>
<dbReference type="Gene3D" id="3.90.320.10">
    <property type="match status" value="1"/>
</dbReference>
<gene>
    <name evidence="3" type="ORF">Scep_015669</name>
</gene>
<organism evidence="3 4">
    <name type="scientific">Stephania cephalantha</name>
    <dbReference type="NCBI Taxonomy" id="152367"/>
    <lineage>
        <taxon>Eukaryota</taxon>
        <taxon>Viridiplantae</taxon>
        <taxon>Streptophyta</taxon>
        <taxon>Embryophyta</taxon>
        <taxon>Tracheophyta</taxon>
        <taxon>Spermatophyta</taxon>
        <taxon>Magnoliopsida</taxon>
        <taxon>Ranunculales</taxon>
        <taxon>Menispermaceae</taxon>
        <taxon>Menispermoideae</taxon>
        <taxon>Cissampelideae</taxon>
        <taxon>Stephania</taxon>
    </lineage>
</organism>
<dbReference type="Pfam" id="PF09810">
    <property type="entry name" value="Exo5"/>
    <property type="match status" value="2"/>
</dbReference>
<protein>
    <recommendedName>
        <fullName evidence="5">Exonuclease V</fullName>
    </recommendedName>
</protein>
<evidence type="ECO:0000256" key="1">
    <source>
        <dbReference type="ARBA" id="ARBA00009797"/>
    </source>
</evidence>
<dbReference type="GO" id="GO:0005634">
    <property type="term" value="C:nucleus"/>
    <property type="evidence" value="ECO:0007669"/>
    <property type="project" value="TreeGrafter"/>
</dbReference>
<dbReference type="AlphaFoldDB" id="A0AAP0J3M9"/>
<dbReference type="InterPro" id="IPR019190">
    <property type="entry name" value="EXOV"/>
</dbReference>
<name>A0AAP0J3M9_9MAGN</name>
<feature type="region of interest" description="Disordered" evidence="2">
    <location>
        <begin position="375"/>
        <end position="402"/>
    </location>
</feature>
<evidence type="ECO:0000313" key="3">
    <source>
        <dbReference type="EMBL" id="KAK9126823.1"/>
    </source>
</evidence>
<feature type="region of interest" description="Disordered" evidence="2">
    <location>
        <begin position="208"/>
        <end position="232"/>
    </location>
</feature>
<comment type="similarity">
    <text evidence="1">Belongs to the EXO5 family.</text>
</comment>
<dbReference type="PANTHER" id="PTHR14464:SF4">
    <property type="entry name" value="EXONUCLEASE V"/>
    <property type="match status" value="1"/>
</dbReference>
<sequence>MEDPSTRSPDNKVNALILVEVLSDDEEMFALAPTRPCFSPSRFQTSARSIESVTHNSRRELPSSLKRSRNAEIEDLGHLTSQMRIGVPKSLIDRFQRNNSLTVTDFANSVWCEKQTEFKLIYSHQRITNEMKAGSARHLKLEQEGTRKLEVPTVPAEDVWAVKFMNFIISANELLTEGLTREVPLVGLVNDVWVNGAIDEVQMPFGETNNRRPSLVETKTHSRPTGPSEPTKTRGRFQLMLYKHLWDIIVIRDFPAAQFFNDFVLNPQHTLSEEVQQKATSLGFSAKTLSDLVMHYGSRRRKLPPALDWLQLRFELQEDSSLLKEEYFEYDAELLMNQIENILKFWKGERKARYVSREERWKCDYCDFKYECPSSNSTSHYKGTSSRREPDQTHQEQYTVIE</sequence>
<accession>A0AAP0J3M9</accession>
<evidence type="ECO:0008006" key="5">
    <source>
        <dbReference type="Google" id="ProtNLM"/>
    </source>
</evidence>
<dbReference type="Proteomes" id="UP001419268">
    <property type="component" value="Unassembled WGS sequence"/>
</dbReference>
<evidence type="ECO:0000313" key="4">
    <source>
        <dbReference type="Proteomes" id="UP001419268"/>
    </source>
</evidence>
<evidence type="ECO:0000256" key="2">
    <source>
        <dbReference type="SAM" id="MobiDB-lite"/>
    </source>
</evidence>
<dbReference type="EMBL" id="JBBNAG010000006">
    <property type="protein sequence ID" value="KAK9126823.1"/>
    <property type="molecule type" value="Genomic_DNA"/>
</dbReference>
<keyword evidence="4" id="KW-1185">Reference proteome</keyword>
<dbReference type="PANTHER" id="PTHR14464">
    <property type="entry name" value="EXONUCLEASE V"/>
    <property type="match status" value="1"/>
</dbReference>